<dbReference type="InterPro" id="IPR011701">
    <property type="entry name" value="MFS"/>
</dbReference>
<feature type="transmembrane region" description="Helical" evidence="6">
    <location>
        <begin position="443"/>
        <end position="466"/>
    </location>
</feature>
<dbReference type="InterPro" id="IPR036259">
    <property type="entry name" value="MFS_trans_sf"/>
</dbReference>
<accession>A0A9P8N5E4</accession>
<protein>
    <submittedName>
        <fullName evidence="7">Major facilitator superfamily domain-containing protein</fullName>
    </submittedName>
</protein>
<dbReference type="SUPFAM" id="SSF103473">
    <property type="entry name" value="MFS general substrate transporter"/>
    <property type="match status" value="1"/>
</dbReference>
<dbReference type="GeneID" id="68350804"/>
<comment type="caution">
    <text evidence="7">The sequence shown here is derived from an EMBL/GenBank/DDBJ whole genome shotgun (WGS) entry which is preliminary data.</text>
</comment>
<dbReference type="Gene3D" id="1.20.1250.20">
    <property type="entry name" value="MFS general substrate transporter like domains"/>
    <property type="match status" value="1"/>
</dbReference>
<dbReference type="OrthoDB" id="194139at2759"/>
<dbReference type="PANTHER" id="PTHR23507:SF1">
    <property type="entry name" value="FI18259P1-RELATED"/>
    <property type="match status" value="1"/>
</dbReference>
<dbReference type="Pfam" id="PF07690">
    <property type="entry name" value="MFS_1"/>
    <property type="match status" value="1"/>
</dbReference>
<feature type="transmembrane region" description="Helical" evidence="6">
    <location>
        <begin position="47"/>
        <end position="67"/>
    </location>
</feature>
<feature type="transmembrane region" description="Helical" evidence="6">
    <location>
        <begin position="386"/>
        <end position="404"/>
    </location>
</feature>
<feature type="transmembrane region" description="Helical" evidence="6">
    <location>
        <begin position="410"/>
        <end position="431"/>
    </location>
</feature>
<feature type="transmembrane region" description="Helical" evidence="6">
    <location>
        <begin position="301"/>
        <end position="320"/>
    </location>
</feature>
<keyword evidence="8" id="KW-1185">Reference proteome</keyword>
<feature type="transmembrane region" description="Helical" evidence="6">
    <location>
        <begin position="478"/>
        <end position="498"/>
    </location>
</feature>
<dbReference type="CDD" id="cd06174">
    <property type="entry name" value="MFS"/>
    <property type="match status" value="1"/>
</dbReference>
<feature type="transmembrane region" description="Helical" evidence="6">
    <location>
        <begin position="173"/>
        <end position="193"/>
    </location>
</feature>
<proteinExistence type="predicted"/>
<reference evidence="7" key="1">
    <citation type="submission" date="2021-09" db="EMBL/GenBank/DDBJ databases">
        <title>A high-quality genome of the endoparasitic fungus Hirsutella rhossiliensis with a comparison of Hirsutella genomes reveals transposable elements contributing to genome size variation.</title>
        <authorList>
            <person name="Lin R."/>
            <person name="Jiao Y."/>
            <person name="Sun X."/>
            <person name="Ling J."/>
            <person name="Xie B."/>
            <person name="Cheng X."/>
        </authorList>
    </citation>
    <scope>NUCLEOTIDE SEQUENCE</scope>
    <source>
        <strain evidence="7">HR02</strain>
    </source>
</reference>
<evidence type="ECO:0000256" key="4">
    <source>
        <dbReference type="ARBA" id="ARBA00023136"/>
    </source>
</evidence>
<evidence type="ECO:0000313" key="7">
    <source>
        <dbReference type="EMBL" id="KAH0966266.1"/>
    </source>
</evidence>
<feature type="transmembrane region" description="Helical" evidence="6">
    <location>
        <begin position="107"/>
        <end position="127"/>
    </location>
</feature>
<feature type="transmembrane region" description="Helical" evidence="6">
    <location>
        <begin position="205"/>
        <end position="227"/>
    </location>
</feature>
<dbReference type="RefSeq" id="XP_044723779.1">
    <property type="nucleotide sequence ID" value="XM_044860146.1"/>
</dbReference>
<organism evidence="7 8">
    <name type="scientific">Hirsutella rhossiliensis</name>
    <dbReference type="NCBI Taxonomy" id="111463"/>
    <lineage>
        <taxon>Eukaryota</taxon>
        <taxon>Fungi</taxon>
        <taxon>Dikarya</taxon>
        <taxon>Ascomycota</taxon>
        <taxon>Pezizomycotina</taxon>
        <taxon>Sordariomycetes</taxon>
        <taxon>Hypocreomycetidae</taxon>
        <taxon>Hypocreales</taxon>
        <taxon>Ophiocordycipitaceae</taxon>
        <taxon>Hirsutella</taxon>
    </lineage>
</organism>
<keyword evidence="4 6" id="KW-0472">Membrane</keyword>
<dbReference type="EMBL" id="JAIZPD010000002">
    <property type="protein sequence ID" value="KAH0966266.1"/>
    <property type="molecule type" value="Genomic_DNA"/>
</dbReference>
<name>A0A9P8N5E4_9HYPO</name>
<dbReference type="AlphaFoldDB" id="A0A9P8N5E4"/>
<comment type="subcellular location">
    <subcellularLocation>
        <location evidence="1">Membrane</location>
        <topology evidence="1">Multi-pass membrane protein</topology>
    </subcellularLocation>
</comment>
<evidence type="ECO:0000256" key="3">
    <source>
        <dbReference type="ARBA" id="ARBA00022989"/>
    </source>
</evidence>
<evidence type="ECO:0000313" key="8">
    <source>
        <dbReference type="Proteomes" id="UP000824596"/>
    </source>
</evidence>
<dbReference type="PANTHER" id="PTHR23507">
    <property type="entry name" value="ZGC:174356"/>
    <property type="match status" value="1"/>
</dbReference>
<sequence length="508" mass="54529">MEPPCRNNSIEEEASPLLSGHQRIQNGCPAEENEANRGSLPRVFHRVTVLLTAVLFVITMGSGLLAIPTLRVLEDIICQRQLRVGALSGHVGENECKGDAVQAELSFVVGIQSMVEAIPSLFLAVPYGLLADRIGRRPVLALSIAGMNIALVWMMMAMRLGNILPIWTIWTSAAWQIVGGGSSVMISMVYSMIADVETADTRANAFYMVIVGGLFANLIAVPVSAQLMQHSPWIPLLGGLGLVVAGCAGVAFVPETLRAAKNPCSIPDECDGETDRSHGSFIGGVKRHLSRTMAELRSSTAMLRSGAIVALVFTFCVQGFTESAASFTVQYLSKRFHWPLSRAGMLFSVGTLINILLHLVILPGCSWIMVSPRFMFRCRPETKDVMLARSSALLLVLGSFLLAWPSLPAVVSGLVIFTLGSGFQSLCRALVTTLIDSEHTARLYTLIGVVLAFSSLASGPVIAWLFSKGLQLGGYWIGLPYFGVTLLCCIAALAVFVARLPPLPAVAE</sequence>
<evidence type="ECO:0000256" key="2">
    <source>
        <dbReference type="ARBA" id="ARBA00022692"/>
    </source>
</evidence>
<dbReference type="Proteomes" id="UP000824596">
    <property type="component" value="Unassembled WGS sequence"/>
</dbReference>
<evidence type="ECO:0000256" key="1">
    <source>
        <dbReference type="ARBA" id="ARBA00004141"/>
    </source>
</evidence>
<feature type="transmembrane region" description="Helical" evidence="6">
    <location>
        <begin position="139"/>
        <end position="161"/>
    </location>
</feature>
<keyword evidence="3 6" id="KW-1133">Transmembrane helix</keyword>
<gene>
    <name evidence="7" type="ORF">HRG_01675</name>
</gene>
<feature type="transmembrane region" description="Helical" evidence="6">
    <location>
        <begin position="340"/>
        <end position="365"/>
    </location>
</feature>
<feature type="region of interest" description="Disordered" evidence="5">
    <location>
        <begin position="1"/>
        <end position="23"/>
    </location>
</feature>
<evidence type="ECO:0000256" key="6">
    <source>
        <dbReference type="SAM" id="Phobius"/>
    </source>
</evidence>
<dbReference type="GO" id="GO:0016020">
    <property type="term" value="C:membrane"/>
    <property type="evidence" value="ECO:0007669"/>
    <property type="project" value="UniProtKB-SubCell"/>
</dbReference>
<feature type="transmembrane region" description="Helical" evidence="6">
    <location>
        <begin position="233"/>
        <end position="253"/>
    </location>
</feature>
<keyword evidence="2 6" id="KW-0812">Transmembrane</keyword>
<evidence type="ECO:0000256" key="5">
    <source>
        <dbReference type="SAM" id="MobiDB-lite"/>
    </source>
</evidence>
<dbReference type="GO" id="GO:0022857">
    <property type="term" value="F:transmembrane transporter activity"/>
    <property type="evidence" value="ECO:0007669"/>
    <property type="project" value="InterPro"/>
</dbReference>